<evidence type="ECO:0000313" key="6">
    <source>
        <dbReference type="Proteomes" id="UP000005953"/>
    </source>
</evidence>
<dbReference type="GO" id="GO:0055085">
    <property type="term" value="P:transmembrane transport"/>
    <property type="evidence" value="ECO:0007669"/>
    <property type="project" value="InterPro"/>
</dbReference>
<evidence type="ECO:0000256" key="2">
    <source>
        <dbReference type="ARBA" id="ARBA00008520"/>
    </source>
</evidence>
<evidence type="ECO:0000256" key="1">
    <source>
        <dbReference type="ARBA" id="ARBA00004418"/>
    </source>
</evidence>
<reference evidence="5 6" key="1">
    <citation type="submission" date="2006-02" db="EMBL/GenBank/DDBJ databases">
        <authorList>
            <person name="Pinhassi J."/>
            <person name="Pedros-Alio C."/>
            <person name="Ferriera S."/>
            <person name="Johnson J."/>
            <person name="Kravitz S."/>
            <person name="Halpern A."/>
            <person name="Remington K."/>
            <person name="Beeson K."/>
            <person name="Tran B."/>
            <person name="Rogers Y.-H."/>
            <person name="Friedman R."/>
            <person name="Venter J.C."/>
        </authorList>
    </citation>
    <scope>NUCLEOTIDE SEQUENCE [LARGE SCALE GENOMIC DNA]</scope>
    <source>
        <strain evidence="5 6">MED297</strain>
    </source>
</reference>
<dbReference type="InterPro" id="IPR006061">
    <property type="entry name" value="SBP_1_CS"/>
</dbReference>
<dbReference type="Proteomes" id="UP000005953">
    <property type="component" value="Unassembled WGS sequence"/>
</dbReference>
<dbReference type="STRING" id="314283.MED297_00215"/>
<protein>
    <submittedName>
        <fullName evidence="5">Sugar ABC transporter sugar-binding protein</fullName>
    </submittedName>
</protein>
<comment type="subcellular location">
    <subcellularLocation>
        <location evidence="1">Periplasm</location>
    </subcellularLocation>
</comment>
<keyword evidence="6" id="KW-1185">Reference proteome</keyword>
<comment type="similarity">
    <text evidence="2">Belongs to the bacterial solute-binding protein 1 family.</text>
</comment>
<keyword evidence="3" id="KW-0813">Transport</keyword>
<dbReference type="GO" id="GO:0042597">
    <property type="term" value="C:periplasmic space"/>
    <property type="evidence" value="ECO:0007669"/>
    <property type="project" value="UniProtKB-SubCell"/>
</dbReference>
<dbReference type="PANTHER" id="PTHR43649">
    <property type="entry name" value="ARABINOSE-BINDING PROTEIN-RELATED"/>
    <property type="match status" value="1"/>
</dbReference>
<evidence type="ECO:0000256" key="4">
    <source>
        <dbReference type="ARBA" id="ARBA00022729"/>
    </source>
</evidence>
<keyword evidence="4" id="KW-0732">Signal</keyword>
<dbReference type="PROSITE" id="PS01037">
    <property type="entry name" value="SBP_BACTERIAL_1"/>
    <property type="match status" value="1"/>
</dbReference>
<proteinExistence type="inferred from homology"/>
<dbReference type="AlphaFoldDB" id="A4BJS7"/>
<dbReference type="EMBL" id="AAOE01000037">
    <property type="protein sequence ID" value="EAR07594.1"/>
    <property type="molecule type" value="Genomic_DNA"/>
</dbReference>
<gene>
    <name evidence="5" type="ORF">MED297_00215</name>
</gene>
<evidence type="ECO:0000313" key="5">
    <source>
        <dbReference type="EMBL" id="EAR07594.1"/>
    </source>
</evidence>
<dbReference type="InterPro" id="IPR006059">
    <property type="entry name" value="SBP"/>
</dbReference>
<dbReference type="PANTHER" id="PTHR43649:SF29">
    <property type="entry name" value="OSMOPROTECTIVE COMPOUNDS-BINDING PROTEIN GGTB"/>
    <property type="match status" value="1"/>
</dbReference>
<sequence length="397" mass="43598">MALADTTLELYTWRIQDQDLFEYINENNLIPGVTINANVYPGADEHETKLRIDFQTNRPDLYHAKAGTAWIQPWIDAGVAAPVSDLDIDLSDFSDAALFGATAADGDVYGVPFVMQMQSILYNKAVVEKEPKNLAELEALFEELKGQGITPLHVDGRDGWYLNQVLHEAVLAGMTSDDWAQKVVVGEACFTDDVYVDAWETFKSWQDKGYMNPTPLADDYGAMRTGVALGTSAMMIDGIWSATPASPMFEIDPSLELGYMAVPGENNKVYGFMDGYITYNPNSEKQDAIKKVLEFYTTQEFAQLFAEKVEAIPASSHTISVDNDRVNTAASLIGTNALPGLPFFTPELNSGEPTYQQLTAAGLQELLGGKTTAREMAEKIQKTLNSQGYIGAENCAM</sequence>
<accession>A4BJS7</accession>
<dbReference type="OrthoDB" id="6189216at2"/>
<dbReference type="InterPro" id="IPR050490">
    <property type="entry name" value="Bact_solute-bd_prot1"/>
</dbReference>
<organism evidence="5 6">
    <name type="scientific">Reinekea blandensis MED297</name>
    <dbReference type="NCBI Taxonomy" id="314283"/>
    <lineage>
        <taxon>Bacteria</taxon>
        <taxon>Pseudomonadati</taxon>
        <taxon>Pseudomonadota</taxon>
        <taxon>Gammaproteobacteria</taxon>
        <taxon>Oceanospirillales</taxon>
        <taxon>Saccharospirillaceae</taxon>
        <taxon>Reinekea</taxon>
    </lineage>
</organism>
<dbReference type="SUPFAM" id="SSF53850">
    <property type="entry name" value="Periplasmic binding protein-like II"/>
    <property type="match status" value="1"/>
</dbReference>
<dbReference type="Gene3D" id="3.40.190.10">
    <property type="entry name" value="Periplasmic binding protein-like II"/>
    <property type="match status" value="2"/>
</dbReference>
<comment type="caution">
    <text evidence="5">The sequence shown here is derived from an EMBL/GenBank/DDBJ whole genome shotgun (WGS) entry which is preliminary data.</text>
</comment>
<dbReference type="HOGENOM" id="CLU_031285_12_0_6"/>
<dbReference type="Pfam" id="PF01547">
    <property type="entry name" value="SBP_bac_1"/>
    <property type="match status" value="1"/>
</dbReference>
<name>A4BJS7_9GAMM</name>
<evidence type="ECO:0000256" key="3">
    <source>
        <dbReference type="ARBA" id="ARBA00022448"/>
    </source>
</evidence>